<reference evidence="2 3" key="1">
    <citation type="journal article" date="2014" name="Int. J. Syst. Evol. Microbiol.">
        <title>Complete genome sequence of Corynebacterium casei LMG S-19264T (=DSM 44701T), isolated from a smear-ripened cheese.</title>
        <authorList>
            <consortium name="US DOE Joint Genome Institute (JGI-PGF)"/>
            <person name="Walter F."/>
            <person name="Albersmeier A."/>
            <person name="Kalinowski J."/>
            <person name="Ruckert C."/>
        </authorList>
    </citation>
    <scope>NUCLEOTIDE SEQUENCE [LARGE SCALE GENOMIC DNA]</scope>
    <source>
        <strain evidence="2 3">CGMCC 1.15286</strain>
    </source>
</reference>
<proteinExistence type="predicted"/>
<evidence type="ECO:0000313" key="3">
    <source>
        <dbReference type="Proteomes" id="UP000600247"/>
    </source>
</evidence>
<organism evidence="2 3">
    <name type="scientific">Paenibacillus radicis</name>
    <name type="common">ex Gao et al. 2016</name>
    <dbReference type="NCBI Taxonomy" id="1737354"/>
    <lineage>
        <taxon>Bacteria</taxon>
        <taxon>Bacillati</taxon>
        <taxon>Bacillota</taxon>
        <taxon>Bacilli</taxon>
        <taxon>Bacillales</taxon>
        <taxon>Paenibacillaceae</taxon>
        <taxon>Paenibacillus</taxon>
    </lineage>
</organism>
<keyword evidence="1" id="KW-0808">Transferase</keyword>
<dbReference type="EMBL" id="BMHY01000002">
    <property type="protein sequence ID" value="GGG63331.1"/>
    <property type="molecule type" value="Genomic_DNA"/>
</dbReference>
<evidence type="ECO:0000313" key="2">
    <source>
        <dbReference type="EMBL" id="GGG63331.1"/>
    </source>
</evidence>
<dbReference type="PANTHER" id="PTHR46401:SF2">
    <property type="entry name" value="GLYCOSYLTRANSFERASE WBBK-RELATED"/>
    <property type="match status" value="1"/>
</dbReference>
<accession>A0A917LY21</accession>
<dbReference type="AlphaFoldDB" id="A0A917LY21"/>
<comment type="caution">
    <text evidence="2">The sequence shown here is derived from an EMBL/GenBank/DDBJ whole genome shotgun (WGS) entry which is preliminary data.</text>
</comment>
<dbReference type="Proteomes" id="UP000600247">
    <property type="component" value="Unassembled WGS sequence"/>
</dbReference>
<dbReference type="GO" id="GO:0016757">
    <property type="term" value="F:glycosyltransferase activity"/>
    <property type="evidence" value="ECO:0007669"/>
    <property type="project" value="TreeGrafter"/>
</dbReference>
<evidence type="ECO:0000256" key="1">
    <source>
        <dbReference type="ARBA" id="ARBA00022679"/>
    </source>
</evidence>
<dbReference type="SUPFAM" id="SSF53756">
    <property type="entry name" value="UDP-Glycosyltransferase/glycogen phosphorylase"/>
    <property type="match status" value="1"/>
</dbReference>
<dbReference type="PANTHER" id="PTHR46401">
    <property type="entry name" value="GLYCOSYLTRANSFERASE WBBK-RELATED"/>
    <property type="match status" value="1"/>
</dbReference>
<gene>
    <name evidence="2" type="ORF">GCM10010918_16620</name>
</gene>
<name>A0A917LY21_9BACL</name>
<keyword evidence="3" id="KW-1185">Reference proteome</keyword>
<dbReference type="GO" id="GO:0009103">
    <property type="term" value="P:lipopolysaccharide biosynthetic process"/>
    <property type="evidence" value="ECO:0007669"/>
    <property type="project" value="TreeGrafter"/>
</dbReference>
<protein>
    <submittedName>
        <fullName evidence="2">Glycosytransferase</fullName>
    </submittedName>
</protein>
<dbReference type="Gene3D" id="3.40.50.2000">
    <property type="entry name" value="Glycogen Phosphorylase B"/>
    <property type="match status" value="1"/>
</dbReference>
<sequence>MRVKRILWLLNHDTLSKFELPLIKDLGFEIFTPKSALKEIFQSSGSITYEYDHTLTIPKDDLDLLNNYDFFSKMNMPLRIKKIINSHFEIAFTYTDTSFLILKQLIHNFEGKIFFRAFGVGPSNFTNYTDLIDYFLGESDKLKLKQLGSRFVFSQCYPNLWEIENDFLKNNSVYMPLGLPSEFYDIKDQWVGDLNKIMFFCTRINYIPESKKIYNSFKKDFKNFDYVIAGNQPEPVDDDKVLGFLEREELNEYYKKCKVMYYHSTHPRHLHYHPLEAMISGMPVVYMDGGLLSIIAKGKRQSGCCKSIAEARSKIQRIFEGDIKLINDIREDQEQILHSFSYEYNLQQWKENFLPMVVEGSTNGVKKGMSIAVFNADTISHFHKNDYIYLMNALSNGLKKVNISHSINYNVIANQYDLENEYKNLIENGVAVREYNFVSSSKKDIAGSLELMFKQELMWYGEYLFPSDHAQNYVESDYWLFLNEDKIDKPIAPIKPFGLYVESLGDRYHQEISANRISNFKNASFIITYSEQTKNDLIKHLGLREESIFIIPFLYSTPVLNNNLLLVEDHIVLELDASNPNFIKKIIQSINDYYSLYVGNYKVAININEYNEDEHGDLWNELVNIVHKSKYIKDKVTLHKELGVNEYNLLYSHSKKIIIPRYIKNIGFKLAKAMYFKKHIILNEYLFNRKYEEIGYTIEYKKFFEKENDLFNAISEPVKLIIYAIEAEGLTEPNANELSNFWEKIL</sequence>